<dbReference type="AlphaFoldDB" id="A0A0J9VGB1"/>
<dbReference type="RefSeq" id="XP_018248323.1">
    <property type="nucleotide sequence ID" value="XM_018400594.1"/>
</dbReference>
<accession>A0A0J9VGB1</accession>
<dbReference type="RefSeq" id="XP_018248321.1">
    <property type="nucleotide sequence ID" value="XM_018400601.1"/>
</dbReference>
<dbReference type="RefSeq" id="XP_018248317.1">
    <property type="nucleotide sequence ID" value="XM_018400597.1"/>
</dbReference>
<dbReference type="RefSeq" id="XP_018248322.1">
    <property type="nucleotide sequence ID" value="XM_018400602.1"/>
</dbReference>
<reference evidence="1" key="1">
    <citation type="submission" date="2007-04" db="EMBL/GenBank/DDBJ databases">
        <authorList>
            <consortium name="The Broad Institute Genome Sequencing Platform"/>
            <person name="Birren B."/>
            <person name="Lander E."/>
            <person name="Galagan J."/>
            <person name="Nusbaum C."/>
            <person name="Devon K."/>
            <person name="Ma L.-J."/>
            <person name="Jaffe D."/>
            <person name="Butler J."/>
            <person name="Alvarez P."/>
            <person name="Gnerre S."/>
            <person name="Grabherr M."/>
            <person name="Kleber M."/>
            <person name="Mauceli E."/>
            <person name="Brockman W."/>
            <person name="MacCallum I.A."/>
            <person name="Young S."/>
            <person name="LaButti K."/>
            <person name="DeCaprio D."/>
            <person name="Crawford M."/>
            <person name="Koehrsen M."/>
            <person name="Engels R."/>
            <person name="Montgomery P."/>
            <person name="Pearson M."/>
            <person name="Howarth C."/>
            <person name="Larson L."/>
            <person name="White J."/>
            <person name="O'Leary S."/>
            <person name="Kodira C."/>
            <person name="Zeng Q."/>
            <person name="Yandava C."/>
            <person name="Alvarado L."/>
            <person name="Kistler C."/>
            <person name="Shim W.-B."/>
            <person name="Kang S."/>
            <person name="Woloshuk C."/>
        </authorList>
    </citation>
    <scope>NUCLEOTIDE SEQUENCE</scope>
    <source>
        <strain evidence="1">4287</strain>
    </source>
</reference>
<dbReference type="RefSeq" id="XP_018248314.1">
    <property type="nucleotide sequence ID" value="XM_018400593.1"/>
</dbReference>
<dbReference type="EMBL" id="DS231708">
    <property type="protein sequence ID" value="KNB10273.1"/>
    <property type="molecule type" value="Genomic_DNA"/>
</dbReference>
<dbReference type="VEuPathDB" id="FungiDB:FOXG_20321"/>
<dbReference type="RefSeq" id="XP_018248318.1">
    <property type="nucleotide sequence ID" value="XM_018400598.1"/>
</dbReference>
<dbReference type="EMBL" id="DS231708">
    <property type="protein sequence ID" value="KNB10278.1"/>
    <property type="molecule type" value="Genomic_DNA"/>
</dbReference>
<sequence length="197" mass="21780">MALSLLQSVNNSCSSTEIVQTSRWSKANVASERKRNTSPFTLCKVQLARSCFSSCETDNRLCSGRACIIVCVACSALAIHIEMLYSSYSALIYVRPRVSCLVKKVSWDGSNTGGISQPYETEESVISEGSRTFLGQRMDWMPQTDTVPRKLPTLRLPCPARGVRCLGRCDAERIPSSCQVLHDVRVVCGADEEEGWM</sequence>
<dbReference type="EMBL" id="DS231708">
    <property type="protein sequence ID" value="KNB10268.1"/>
    <property type="molecule type" value="Genomic_DNA"/>
</dbReference>
<dbReference type="EMBL" id="DS231708">
    <property type="protein sequence ID" value="KNB10271.1"/>
    <property type="molecule type" value="Genomic_DNA"/>
</dbReference>
<protein>
    <submittedName>
        <fullName evidence="1">Uncharacterized protein</fullName>
    </submittedName>
</protein>
<gene>
    <name evidence="1" type="ORF">FOXG_20321</name>
</gene>
<dbReference type="EMBL" id="DS231708">
    <property type="protein sequence ID" value="KNB10277.1"/>
    <property type="molecule type" value="Genomic_DNA"/>
</dbReference>
<dbReference type="RefSeq" id="XP_018248319.1">
    <property type="nucleotide sequence ID" value="XM_018400599.1"/>
</dbReference>
<dbReference type="RefSeq" id="XP_018248320.1">
    <property type="nucleotide sequence ID" value="XM_018400600.1"/>
</dbReference>
<dbReference type="RefSeq" id="XP_018248316.1">
    <property type="nucleotide sequence ID" value="XM_018400596.1"/>
</dbReference>
<dbReference type="RefSeq" id="XP_018248315.1">
    <property type="nucleotide sequence ID" value="XM_018400595.1"/>
</dbReference>
<evidence type="ECO:0000313" key="2">
    <source>
        <dbReference type="Proteomes" id="UP000009097"/>
    </source>
</evidence>
<dbReference type="EMBL" id="DS231708">
    <property type="protein sequence ID" value="KNB10274.1"/>
    <property type="molecule type" value="Genomic_DNA"/>
</dbReference>
<proteinExistence type="predicted"/>
<name>A0A0J9VGB1_FUSO4</name>
<dbReference type="EMBL" id="DS231708">
    <property type="protein sequence ID" value="KNB10275.1"/>
    <property type="molecule type" value="Genomic_DNA"/>
</dbReference>
<dbReference type="EMBL" id="DS231708">
    <property type="protein sequence ID" value="KNB10270.1"/>
    <property type="molecule type" value="Genomic_DNA"/>
</dbReference>
<organism evidence="1 2">
    <name type="scientific">Fusarium oxysporum f. sp. lycopersici (strain 4287 / CBS 123668 / FGSC 9935 / NRRL 34936)</name>
    <name type="common">Fusarium vascular wilt of tomato</name>
    <dbReference type="NCBI Taxonomy" id="426428"/>
    <lineage>
        <taxon>Eukaryota</taxon>
        <taxon>Fungi</taxon>
        <taxon>Dikarya</taxon>
        <taxon>Ascomycota</taxon>
        <taxon>Pezizomycotina</taxon>
        <taxon>Sordariomycetes</taxon>
        <taxon>Hypocreomycetidae</taxon>
        <taxon>Hypocreales</taxon>
        <taxon>Nectriaceae</taxon>
        <taxon>Fusarium</taxon>
        <taxon>Fusarium oxysporum species complex</taxon>
    </lineage>
</organism>
<dbReference type="GeneID" id="28961027"/>
<reference evidence="1" key="2">
    <citation type="journal article" date="2010" name="Nature">
        <title>Comparative genomics reveals mobile pathogenicity chromosomes in Fusarium.</title>
        <authorList>
            <person name="Ma L.J."/>
            <person name="van der Does H.C."/>
            <person name="Borkovich K.A."/>
            <person name="Coleman J.J."/>
            <person name="Daboussi M.J."/>
            <person name="Di Pietro A."/>
            <person name="Dufresne M."/>
            <person name="Freitag M."/>
            <person name="Grabherr M."/>
            <person name="Henrissat B."/>
            <person name="Houterman P.M."/>
            <person name="Kang S."/>
            <person name="Shim W.B."/>
            <person name="Woloshuk C."/>
            <person name="Xie X."/>
            <person name="Xu J.R."/>
            <person name="Antoniw J."/>
            <person name="Baker S.E."/>
            <person name="Bluhm B.H."/>
            <person name="Breakspear A."/>
            <person name="Brown D.W."/>
            <person name="Butchko R.A."/>
            <person name="Chapman S."/>
            <person name="Coulson R."/>
            <person name="Coutinho P.M."/>
            <person name="Danchin E.G."/>
            <person name="Diener A."/>
            <person name="Gale L.R."/>
            <person name="Gardiner D.M."/>
            <person name="Goff S."/>
            <person name="Hammond-Kosack K.E."/>
            <person name="Hilburn K."/>
            <person name="Hua-Van A."/>
            <person name="Jonkers W."/>
            <person name="Kazan K."/>
            <person name="Kodira C.D."/>
            <person name="Koehrsen M."/>
            <person name="Kumar L."/>
            <person name="Lee Y.H."/>
            <person name="Li L."/>
            <person name="Manners J.M."/>
            <person name="Miranda-Saavedra D."/>
            <person name="Mukherjee M."/>
            <person name="Park G."/>
            <person name="Park J."/>
            <person name="Park S.Y."/>
            <person name="Proctor R.H."/>
            <person name="Regev A."/>
            <person name="Ruiz-Roldan M.C."/>
            <person name="Sain D."/>
            <person name="Sakthikumar S."/>
            <person name="Sykes S."/>
            <person name="Schwartz D.C."/>
            <person name="Turgeon B.G."/>
            <person name="Wapinski I."/>
            <person name="Yoder O."/>
            <person name="Young S."/>
            <person name="Zeng Q."/>
            <person name="Zhou S."/>
            <person name="Galagan J."/>
            <person name="Cuomo C.A."/>
            <person name="Kistler H.C."/>
            <person name="Rep M."/>
        </authorList>
    </citation>
    <scope>NUCLEOTIDE SEQUENCE [LARGE SCALE GENOMIC DNA]</scope>
    <source>
        <strain evidence="1">4287</strain>
    </source>
</reference>
<dbReference type="EMBL" id="DS231708">
    <property type="protein sequence ID" value="KNB10272.1"/>
    <property type="molecule type" value="Genomic_DNA"/>
</dbReference>
<dbReference type="EMBL" id="DS231708">
    <property type="protein sequence ID" value="KNB10269.1"/>
    <property type="molecule type" value="Genomic_DNA"/>
</dbReference>
<dbReference type="EMBL" id="DS231708">
    <property type="protein sequence ID" value="KNB10276.1"/>
    <property type="molecule type" value="Genomic_DNA"/>
</dbReference>
<dbReference type="Proteomes" id="UP000009097">
    <property type="component" value="Unassembled WGS sequence"/>
</dbReference>
<dbReference type="OrthoDB" id="10270295at2759"/>
<dbReference type="RefSeq" id="XP_018248313.1">
    <property type="nucleotide sequence ID" value="XM_018400592.1"/>
</dbReference>
<dbReference type="KEGG" id="fox:FOXG_20321"/>
<evidence type="ECO:0000313" key="1">
    <source>
        <dbReference type="EMBL" id="KNB10274.1"/>
    </source>
</evidence>